<dbReference type="AlphaFoldDB" id="A2SET2"/>
<dbReference type="InterPro" id="IPR049492">
    <property type="entry name" value="BD-FAE-like_dom"/>
</dbReference>
<dbReference type="STRING" id="420662.Mpe_A1110"/>
<dbReference type="InterPro" id="IPR050300">
    <property type="entry name" value="GDXG_lipolytic_enzyme"/>
</dbReference>
<dbReference type="GO" id="GO:0016787">
    <property type="term" value="F:hydrolase activity"/>
    <property type="evidence" value="ECO:0007669"/>
    <property type="project" value="UniProtKB-KW"/>
</dbReference>
<dbReference type="eggNOG" id="COG0657">
    <property type="taxonomic scope" value="Bacteria"/>
</dbReference>
<feature type="signal peptide" evidence="2">
    <location>
        <begin position="1"/>
        <end position="24"/>
    </location>
</feature>
<dbReference type="PANTHER" id="PTHR48081:SF9">
    <property type="entry name" value="CARBOXYLESTERASE"/>
    <property type="match status" value="1"/>
</dbReference>
<dbReference type="InterPro" id="IPR029058">
    <property type="entry name" value="AB_hydrolase_fold"/>
</dbReference>
<keyword evidence="5" id="KW-1185">Reference proteome</keyword>
<reference evidence="4 5" key="1">
    <citation type="journal article" date="2007" name="J. Bacteriol.">
        <title>Whole-genome analysis of the methyl tert-butyl ether-degrading beta-proteobacterium Methylibium petroleiphilum PM1.</title>
        <authorList>
            <person name="Kane S.R."/>
            <person name="Chakicherla A.Y."/>
            <person name="Chain P.S.G."/>
            <person name="Schmidt R."/>
            <person name="Shin M.W."/>
            <person name="Legler T.C."/>
            <person name="Scow K.M."/>
            <person name="Larimer F.W."/>
            <person name="Lucas S.M."/>
            <person name="Richardson P.M."/>
            <person name="Hristova K.R."/>
        </authorList>
    </citation>
    <scope>NUCLEOTIDE SEQUENCE [LARGE SCALE GENOMIC DNA]</scope>
    <source>
        <strain evidence="5">ATCC BAA-1232 / LMG 22953 / PM1</strain>
    </source>
</reference>
<dbReference type="EMBL" id="CP000555">
    <property type="protein sequence ID" value="ABM94071.1"/>
    <property type="molecule type" value="Genomic_DNA"/>
</dbReference>
<dbReference type="HOGENOM" id="CLU_012494_4_1_4"/>
<dbReference type="PROSITE" id="PS51257">
    <property type="entry name" value="PROKAR_LIPOPROTEIN"/>
    <property type="match status" value="1"/>
</dbReference>
<sequence length="292" mass="31826">MNSRRTLLRTGGLTGLALGLTACAPTRVLNALADSDTYTLKADLPYGPDPRQRLDIYTPTRAATRAGHPVALFFYGGSWNNGERADYRFVGEALASRGVLTVIADYRLYPQVSYPDFLRDCAAALAWTLGETRGLGGDAGRVFVMGHSAGAYNAAMLALDPRWLAAEHCTPRQLAGWIGLAGPYDFIPIVNPDVRPVFHHPEVPPESQPIRYADRAAIRSFLGAAAKDSLVDPQRNTIQLARRLESHGTNVSLHLYERVNHVTLAGALARPLRFLAPVLDDVDAFIKQPPMA</sequence>
<dbReference type="InterPro" id="IPR006311">
    <property type="entry name" value="TAT_signal"/>
</dbReference>
<gene>
    <name evidence="4" type="ordered locus">Mpe_A1110</name>
</gene>
<dbReference type="Gene3D" id="3.40.50.1820">
    <property type="entry name" value="alpha/beta hydrolase"/>
    <property type="match status" value="1"/>
</dbReference>
<evidence type="ECO:0000259" key="3">
    <source>
        <dbReference type="Pfam" id="PF20434"/>
    </source>
</evidence>
<dbReference type="Proteomes" id="UP000000366">
    <property type="component" value="Chromosome"/>
</dbReference>
<dbReference type="PANTHER" id="PTHR48081">
    <property type="entry name" value="AB HYDROLASE SUPERFAMILY PROTEIN C4A8.06C"/>
    <property type="match status" value="1"/>
</dbReference>
<dbReference type="SUPFAM" id="SSF53474">
    <property type="entry name" value="alpha/beta-Hydrolases"/>
    <property type="match status" value="1"/>
</dbReference>
<dbReference type="ESTHER" id="metpp-a2set2">
    <property type="family name" value="BD-FAE"/>
</dbReference>
<evidence type="ECO:0000313" key="4">
    <source>
        <dbReference type="EMBL" id="ABM94071.1"/>
    </source>
</evidence>
<protein>
    <submittedName>
        <fullName evidence="4">Esterase/lipase/thioesterase family protein</fullName>
    </submittedName>
</protein>
<dbReference type="Pfam" id="PF20434">
    <property type="entry name" value="BD-FAE"/>
    <property type="match status" value="1"/>
</dbReference>
<dbReference type="RefSeq" id="WP_011828708.1">
    <property type="nucleotide sequence ID" value="NC_008825.1"/>
</dbReference>
<proteinExistence type="predicted"/>
<feature type="domain" description="BD-FAE-like" evidence="3">
    <location>
        <begin position="54"/>
        <end position="162"/>
    </location>
</feature>
<evidence type="ECO:0000256" key="1">
    <source>
        <dbReference type="ARBA" id="ARBA00022801"/>
    </source>
</evidence>
<organism evidence="4 5">
    <name type="scientific">Methylibium petroleiphilum (strain ATCC BAA-1232 / LMG 22953 / PM1)</name>
    <dbReference type="NCBI Taxonomy" id="420662"/>
    <lineage>
        <taxon>Bacteria</taxon>
        <taxon>Pseudomonadati</taxon>
        <taxon>Pseudomonadota</taxon>
        <taxon>Betaproteobacteria</taxon>
        <taxon>Burkholderiales</taxon>
        <taxon>Sphaerotilaceae</taxon>
        <taxon>Methylibium</taxon>
    </lineage>
</organism>
<evidence type="ECO:0000313" key="5">
    <source>
        <dbReference type="Proteomes" id="UP000000366"/>
    </source>
</evidence>
<feature type="chain" id="PRO_5002645396" evidence="2">
    <location>
        <begin position="25"/>
        <end position="292"/>
    </location>
</feature>
<accession>A2SET2</accession>
<keyword evidence="2" id="KW-0732">Signal</keyword>
<dbReference type="KEGG" id="mpt:Mpe_A1110"/>
<dbReference type="PROSITE" id="PS51318">
    <property type="entry name" value="TAT"/>
    <property type="match status" value="1"/>
</dbReference>
<evidence type="ECO:0000256" key="2">
    <source>
        <dbReference type="SAM" id="SignalP"/>
    </source>
</evidence>
<name>A2SET2_METPP</name>
<keyword evidence="1" id="KW-0378">Hydrolase</keyword>